<dbReference type="Pfam" id="PF01171">
    <property type="entry name" value="ATP_bind_3"/>
    <property type="match status" value="1"/>
</dbReference>
<dbReference type="SUPFAM" id="SSF52402">
    <property type="entry name" value="Adenine nucleotide alpha hydrolases-like"/>
    <property type="match status" value="2"/>
</dbReference>
<dbReference type="InterPro" id="IPR014729">
    <property type="entry name" value="Rossmann-like_a/b/a_fold"/>
</dbReference>
<evidence type="ECO:0000256" key="5">
    <source>
        <dbReference type="SAM" id="MobiDB-lite"/>
    </source>
</evidence>
<keyword evidence="2" id="KW-0819">tRNA processing</keyword>
<dbReference type="EMBL" id="KM462863">
    <property type="protein sequence ID" value="AIT93625.1"/>
    <property type="molecule type" value="Genomic_DNA"/>
</dbReference>
<keyword evidence="1" id="KW-0436">Ligase</keyword>
<geneLocation type="chloroplast" evidence="7"/>
<keyword evidence="7" id="KW-0934">Plastid</keyword>
<evidence type="ECO:0000256" key="3">
    <source>
        <dbReference type="ARBA" id="ARBA00022741"/>
    </source>
</evidence>
<dbReference type="GO" id="GO:0005524">
    <property type="term" value="F:ATP binding"/>
    <property type="evidence" value="ECO:0007669"/>
    <property type="project" value="UniProtKB-KW"/>
</dbReference>
<dbReference type="PANTHER" id="PTHR43033">
    <property type="entry name" value="TRNA(ILE)-LYSIDINE SYNTHASE-RELATED"/>
    <property type="match status" value="1"/>
</dbReference>
<keyword evidence="4" id="KW-0067">ATP-binding</keyword>
<proteinExistence type="predicted"/>
<evidence type="ECO:0000259" key="6">
    <source>
        <dbReference type="Pfam" id="PF01171"/>
    </source>
</evidence>
<dbReference type="InterPro" id="IPR011063">
    <property type="entry name" value="TilS/TtcA_N"/>
</dbReference>
<feature type="domain" description="tRNA(Ile)-lysidine/2-thiocytidine synthase N-terminal" evidence="6">
    <location>
        <begin position="291"/>
        <end position="358"/>
    </location>
</feature>
<dbReference type="GO" id="GO:0008033">
    <property type="term" value="P:tRNA processing"/>
    <property type="evidence" value="ECO:0007669"/>
    <property type="project" value="UniProtKB-KW"/>
</dbReference>
<sequence>MRNKLNKNFEIVNTIQQTLQCKQLVNPDEYALLAVSGGQDSIGLLITFYFLKTQWNWVGGMVWCHHLWQKDSFYTMVQLARLGFCFQLPTYFAINSDVPTTSFIELLSKPRQGVTSKTNLVSFPSPPPLVEGQHFVPSFATSEANAFKYVKNMRRRRRHHLWWRRSPSVGRTPKVIASPEAITNGGGFHRSTRGGWWCDANDLQKMRLPSNARSADPPPKVVGKDLKNKRLPPKVFATGESIARSADPPPKVVGKDLKNKRRESIDLKNLRRKSKKKEKVKEGARKDNKEFKTSKAVFTEKNARDWRHRLNQRICFFYNYNFCVQGHNGSDRVETVLFNLMRGSGKNGVCALQWTHSRAPFSLNKFYCADSQQFRKPTQSRRNPVPVHNLRMKTKYYYQVKSVLNVSSYPLERTL</sequence>
<evidence type="ECO:0000256" key="2">
    <source>
        <dbReference type="ARBA" id="ARBA00022694"/>
    </source>
</evidence>
<reference evidence="7" key="1">
    <citation type="journal article" date="2014" name="BMC Evol. Biol.">
        <title>Chloroplast phylogenomic analysis resolves deep-level relationships within the green algal class Trebouxiophyceae.</title>
        <authorList>
            <person name="Lemieux C."/>
            <person name="Otis C."/>
            <person name="Turmel M."/>
        </authorList>
    </citation>
    <scope>NUCLEOTIDE SEQUENCE</scope>
</reference>
<dbReference type="GO" id="GO:0016879">
    <property type="term" value="F:ligase activity, forming carbon-nitrogen bonds"/>
    <property type="evidence" value="ECO:0007669"/>
    <property type="project" value="InterPro"/>
</dbReference>
<dbReference type="AlphaFoldDB" id="A0A097KKA6"/>
<dbReference type="PANTHER" id="PTHR43033:SF1">
    <property type="entry name" value="TRNA(ILE)-LYSIDINE SYNTHASE-RELATED"/>
    <property type="match status" value="1"/>
</dbReference>
<feature type="compositionally biased region" description="Basic and acidic residues" evidence="5">
    <location>
        <begin position="253"/>
        <end position="269"/>
    </location>
</feature>
<gene>
    <name evidence="7" type="primary">ycf62a</name>
</gene>
<dbReference type="InterPro" id="IPR012094">
    <property type="entry name" value="tRNA_Ile_lys_synt"/>
</dbReference>
<keyword evidence="7" id="KW-0150">Chloroplast</keyword>
<name>A0A097KKA6_9CHLO</name>
<protein>
    <submittedName>
        <fullName evidence="7">Hypothetical chloroplast RF62</fullName>
    </submittedName>
</protein>
<evidence type="ECO:0000256" key="4">
    <source>
        <dbReference type="ARBA" id="ARBA00022840"/>
    </source>
</evidence>
<organism evidence="7">
    <name type="scientific">Watanabea reniformis</name>
    <dbReference type="NCBI Taxonomy" id="191674"/>
    <lineage>
        <taxon>Eukaryota</taxon>
        <taxon>Viridiplantae</taxon>
        <taxon>Chlorophyta</taxon>
        <taxon>core chlorophytes</taxon>
        <taxon>Trebouxiophyceae</taxon>
        <taxon>Watanabeales</taxon>
        <taxon>Watanabeaceae</taxon>
        <taxon>Watanabea</taxon>
    </lineage>
</organism>
<dbReference type="GeneID" id="22158637"/>
<keyword evidence="3" id="KW-0547">Nucleotide-binding</keyword>
<accession>A0A097KKA6</accession>
<dbReference type="Gene3D" id="3.40.50.620">
    <property type="entry name" value="HUPs"/>
    <property type="match status" value="2"/>
</dbReference>
<dbReference type="RefSeq" id="YP_009104922.1">
    <property type="nucleotide sequence ID" value="NC_025526.1"/>
</dbReference>
<feature type="region of interest" description="Disordered" evidence="5">
    <location>
        <begin position="237"/>
        <end position="287"/>
    </location>
</feature>
<evidence type="ECO:0000313" key="7">
    <source>
        <dbReference type="EMBL" id="AIT93625.1"/>
    </source>
</evidence>
<evidence type="ECO:0000256" key="1">
    <source>
        <dbReference type="ARBA" id="ARBA00022598"/>
    </source>
</evidence>